<keyword evidence="3" id="KW-1185">Reference proteome</keyword>
<feature type="compositionally biased region" description="Polar residues" evidence="1">
    <location>
        <begin position="179"/>
        <end position="188"/>
    </location>
</feature>
<evidence type="ECO:0000313" key="3">
    <source>
        <dbReference type="Proteomes" id="UP001558713"/>
    </source>
</evidence>
<evidence type="ECO:0000256" key="1">
    <source>
        <dbReference type="SAM" id="MobiDB-lite"/>
    </source>
</evidence>
<dbReference type="Proteomes" id="UP001558713">
    <property type="component" value="Unassembled WGS sequence"/>
</dbReference>
<gene>
    <name evidence="2" type="ORF">V5N11_021351</name>
</gene>
<name>A0ABD1AEG7_CARAN</name>
<accession>A0ABD1AEG7</accession>
<dbReference type="PANTHER" id="PTHR47864:SF10">
    <property type="entry name" value="MYB_SANT-LIKE DNA-BINDING DOMAIN PROTEIN"/>
    <property type="match status" value="1"/>
</dbReference>
<feature type="region of interest" description="Disordered" evidence="1">
    <location>
        <begin position="131"/>
        <end position="211"/>
    </location>
</feature>
<protein>
    <recommendedName>
        <fullName evidence="4">Myb-like domain-containing protein</fullName>
    </recommendedName>
</protein>
<dbReference type="AlphaFoldDB" id="A0ABD1AEG7"/>
<evidence type="ECO:0008006" key="4">
    <source>
        <dbReference type="Google" id="ProtNLM"/>
    </source>
</evidence>
<dbReference type="EMBL" id="JBANAX010000524">
    <property type="protein sequence ID" value="KAL1205183.1"/>
    <property type="molecule type" value="Genomic_DNA"/>
</dbReference>
<proteinExistence type="predicted"/>
<organism evidence="2 3">
    <name type="scientific">Cardamine amara subsp. amara</name>
    <dbReference type="NCBI Taxonomy" id="228776"/>
    <lineage>
        <taxon>Eukaryota</taxon>
        <taxon>Viridiplantae</taxon>
        <taxon>Streptophyta</taxon>
        <taxon>Embryophyta</taxon>
        <taxon>Tracheophyta</taxon>
        <taxon>Spermatophyta</taxon>
        <taxon>Magnoliopsida</taxon>
        <taxon>eudicotyledons</taxon>
        <taxon>Gunneridae</taxon>
        <taxon>Pentapetalae</taxon>
        <taxon>rosids</taxon>
        <taxon>malvids</taxon>
        <taxon>Brassicales</taxon>
        <taxon>Brassicaceae</taxon>
        <taxon>Cardamineae</taxon>
        <taxon>Cardamine</taxon>
    </lineage>
</organism>
<reference evidence="2 3" key="1">
    <citation type="submission" date="2024-04" db="EMBL/GenBank/DDBJ databases">
        <title>Genome assembly C_amara_ONT_v2.</title>
        <authorList>
            <person name="Yant L."/>
            <person name="Moore C."/>
            <person name="Slenker M."/>
        </authorList>
    </citation>
    <scope>NUCLEOTIDE SEQUENCE [LARGE SCALE GENOMIC DNA]</scope>
    <source>
        <tissue evidence="2">Leaf</tissue>
    </source>
</reference>
<feature type="compositionally biased region" description="Basic and acidic residues" evidence="1">
    <location>
        <begin position="190"/>
        <end position="211"/>
    </location>
</feature>
<sequence length="211" mass="24154">MGDSEKSKEKSQYSQWGPEETNLLIDLLVDGIRRNWRDANDPAMKKFTAPDEAWDEYLLKHPNHTHLRYESNEQYEDLQLIFGCAIATGGFAIGMGDTTDARTFRGWESNRVIIDNVNLHQNNDEVFELSSQQPSASPEFGMSSFRGTSPKGLLGKLHPRKKSKTEGTSKKDEEDPMITVSSKILSVIQQREERLQREAEKREEKIKHEAE</sequence>
<comment type="caution">
    <text evidence="2">The sequence shown here is derived from an EMBL/GenBank/DDBJ whole genome shotgun (WGS) entry which is preliminary data.</text>
</comment>
<dbReference type="InterPro" id="IPR055314">
    <property type="entry name" value="At2g29880-like"/>
</dbReference>
<evidence type="ECO:0000313" key="2">
    <source>
        <dbReference type="EMBL" id="KAL1205183.1"/>
    </source>
</evidence>
<feature type="compositionally biased region" description="Basic and acidic residues" evidence="1">
    <location>
        <begin position="164"/>
        <end position="173"/>
    </location>
</feature>
<dbReference type="PANTHER" id="PTHR47864">
    <property type="entry name" value="TRANSMEMBRANE PROTEIN"/>
    <property type="match status" value="1"/>
</dbReference>